<evidence type="ECO:0000313" key="2">
    <source>
        <dbReference type="Proteomes" id="UP000531561"/>
    </source>
</evidence>
<dbReference type="Proteomes" id="UP000531561">
    <property type="component" value="Unassembled WGS sequence"/>
</dbReference>
<dbReference type="GeneID" id="59255348"/>
<organism evidence="1 2">
    <name type="scientific">Botrytis fragariae</name>
    <dbReference type="NCBI Taxonomy" id="1964551"/>
    <lineage>
        <taxon>Eukaryota</taxon>
        <taxon>Fungi</taxon>
        <taxon>Dikarya</taxon>
        <taxon>Ascomycota</taxon>
        <taxon>Pezizomycotina</taxon>
        <taxon>Leotiomycetes</taxon>
        <taxon>Helotiales</taxon>
        <taxon>Sclerotiniaceae</taxon>
        <taxon>Botrytis</taxon>
    </lineage>
</organism>
<evidence type="ECO:0000313" key="1">
    <source>
        <dbReference type="EMBL" id="KAF5876864.1"/>
    </source>
</evidence>
<name>A0A8H6B019_9HELO</name>
<dbReference type="RefSeq" id="XP_037195810.1">
    <property type="nucleotide sequence ID" value="XM_037331656.1"/>
</dbReference>
<dbReference type="AlphaFoldDB" id="A0A8H6B019"/>
<keyword evidence="2" id="KW-1185">Reference proteome</keyword>
<gene>
    <name evidence="1" type="ORF">Bfra_001219</name>
</gene>
<comment type="caution">
    <text evidence="1">The sequence shown here is derived from an EMBL/GenBank/DDBJ whole genome shotgun (WGS) entry which is preliminary data.</text>
</comment>
<protein>
    <submittedName>
        <fullName evidence="1">Uncharacterized protein</fullName>
    </submittedName>
</protein>
<reference evidence="1 2" key="1">
    <citation type="journal article" date="2020" name="Phytopathology">
        <title>A high-quality genome resource of Botrytis fragariae, a new and rapidly spreading fungal pathogen causing strawberry gray mold in the U.S.A.</title>
        <authorList>
            <person name="Wu Y."/>
            <person name="Saski C.A."/>
            <person name="Schnabel G."/>
            <person name="Xiao S."/>
            <person name="Hu M."/>
        </authorList>
    </citation>
    <scope>NUCLEOTIDE SEQUENCE [LARGE SCALE GENOMIC DNA]</scope>
    <source>
        <strain evidence="1 2">BVB16</strain>
    </source>
</reference>
<dbReference type="EMBL" id="JABFCT010000003">
    <property type="protein sequence ID" value="KAF5876864.1"/>
    <property type="molecule type" value="Genomic_DNA"/>
</dbReference>
<accession>A0A8H6B019</accession>
<proteinExistence type="predicted"/>
<sequence length="125" mass="14486">MKKGRRFGHEQVHSSVRFCGYHGLTRNHPHNSICVEDMVQYSHVRGGLRPKRRVVFSKLLPNFPLAVFVSDSLTDIVGSYKRFVAEPVDSESICFTNLPYEIRQMIWHSCLESRIDTICARPRHT</sequence>